<name>A0A8J3VJU1_9ACTN</name>
<dbReference type="GO" id="GO:0005886">
    <property type="term" value="C:plasma membrane"/>
    <property type="evidence" value="ECO:0007669"/>
    <property type="project" value="UniProtKB-SubCell"/>
</dbReference>
<keyword evidence="4 10" id="KW-0645">Protease</keyword>
<dbReference type="SUPFAM" id="SSF52743">
    <property type="entry name" value="Subtilisin-like"/>
    <property type="match status" value="1"/>
</dbReference>
<keyword evidence="5 13" id="KW-0812">Transmembrane</keyword>
<dbReference type="InterPro" id="IPR023828">
    <property type="entry name" value="Peptidase_S8_Ser-AS"/>
</dbReference>
<feature type="active site" description="Charge relay system" evidence="10">
    <location>
        <position position="136"/>
    </location>
</feature>
<keyword evidence="8 13" id="KW-1133">Transmembrane helix</keyword>
<dbReference type="EMBL" id="BONY01000048">
    <property type="protein sequence ID" value="GIH08323.1"/>
    <property type="molecule type" value="Genomic_DNA"/>
</dbReference>
<keyword evidence="16" id="KW-1185">Reference proteome</keyword>
<proteinExistence type="inferred from homology"/>
<dbReference type="InterPro" id="IPR022398">
    <property type="entry name" value="Peptidase_S8_His-AS"/>
</dbReference>
<comment type="caution">
    <text evidence="15">The sequence shown here is derived from an EMBL/GenBank/DDBJ whole genome shotgun (WGS) entry which is preliminary data.</text>
</comment>
<protein>
    <recommendedName>
        <fullName evidence="14">Peptidase S8/S53 domain-containing protein</fullName>
    </recommendedName>
</protein>
<dbReference type="InterPro" id="IPR023834">
    <property type="entry name" value="T7SS_pept_S8A_mycosin"/>
</dbReference>
<feature type="active site" description="Charge relay system" evidence="10">
    <location>
        <position position="293"/>
    </location>
</feature>
<dbReference type="PANTHER" id="PTHR43806">
    <property type="entry name" value="PEPTIDASE S8"/>
    <property type="match status" value="1"/>
</dbReference>
<dbReference type="NCBIfam" id="TIGR03921">
    <property type="entry name" value="T7SS_mycosin"/>
    <property type="match status" value="1"/>
</dbReference>
<feature type="region of interest" description="Disordered" evidence="12">
    <location>
        <begin position="1"/>
        <end position="21"/>
    </location>
</feature>
<sequence>MQNGGIVPPMTTPSQVPVAPSAGSRSPIATALLRVAASVLLAAVLVAAPGFAKRDAKPKPVAVIAEIPRDSVRSDQWQVDLLKGQKAWRLSTGSGVIVAVIDSGVAADHPDLAGQVLPGIDLVNPGGDGTADAVGHGTTVAGLIAGRSDDGQGVLGLAPDAKILPVRVLDAENKYNDAKVVAEALVWAVDHGATVVNLSLGGGVASPALAEAIDYAFARDVVVVACVGNVLPNGPTSVWHPASEPGVLAVTALTPTGDLWRRSLTGASTVLAAPGSDLVGARPGGYQRVQGTSFAAPLVAATAALIRSRWPQMSAANVVQRLIVTADDTGSPGRDDSFGFGIVDPFGALTADVPEVLTNPLDNTPPPGKSGFGPAASEPSVDAWPPRERGRIRPLPGLSPNTMAATGPVPRGEKPVSLAAAIAGVGVLVVGGLSLVRRL</sequence>
<dbReference type="Proteomes" id="UP000612899">
    <property type="component" value="Unassembled WGS sequence"/>
</dbReference>
<organism evidence="15 16">
    <name type="scientific">Rhizocola hellebori</name>
    <dbReference type="NCBI Taxonomy" id="1392758"/>
    <lineage>
        <taxon>Bacteria</taxon>
        <taxon>Bacillati</taxon>
        <taxon>Actinomycetota</taxon>
        <taxon>Actinomycetes</taxon>
        <taxon>Micromonosporales</taxon>
        <taxon>Micromonosporaceae</taxon>
        <taxon>Rhizocola</taxon>
    </lineage>
</organism>
<accession>A0A8J3VJU1</accession>
<comment type="similarity">
    <text evidence="2 10 11">Belongs to the peptidase S8 family.</text>
</comment>
<evidence type="ECO:0000313" key="16">
    <source>
        <dbReference type="Proteomes" id="UP000612899"/>
    </source>
</evidence>
<evidence type="ECO:0000256" key="10">
    <source>
        <dbReference type="PROSITE-ProRule" id="PRU01240"/>
    </source>
</evidence>
<comment type="subcellular location">
    <subcellularLocation>
        <location evidence="1">Cell membrane</location>
        <topology evidence="1">Single-pass membrane protein</topology>
    </subcellularLocation>
</comment>
<evidence type="ECO:0000256" key="13">
    <source>
        <dbReference type="SAM" id="Phobius"/>
    </source>
</evidence>
<dbReference type="AlphaFoldDB" id="A0A8J3VJU1"/>
<dbReference type="Pfam" id="PF00082">
    <property type="entry name" value="Peptidase_S8"/>
    <property type="match status" value="1"/>
</dbReference>
<evidence type="ECO:0000256" key="8">
    <source>
        <dbReference type="ARBA" id="ARBA00022989"/>
    </source>
</evidence>
<dbReference type="GO" id="GO:0006508">
    <property type="term" value="P:proteolysis"/>
    <property type="evidence" value="ECO:0007669"/>
    <property type="project" value="UniProtKB-KW"/>
</dbReference>
<dbReference type="InterPro" id="IPR000209">
    <property type="entry name" value="Peptidase_S8/S53_dom"/>
</dbReference>
<dbReference type="GO" id="GO:0004252">
    <property type="term" value="F:serine-type endopeptidase activity"/>
    <property type="evidence" value="ECO:0007669"/>
    <property type="project" value="UniProtKB-UniRule"/>
</dbReference>
<reference evidence="15" key="1">
    <citation type="submission" date="2021-01" db="EMBL/GenBank/DDBJ databases">
        <title>Whole genome shotgun sequence of Rhizocola hellebori NBRC 109834.</title>
        <authorList>
            <person name="Komaki H."/>
            <person name="Tamura T."/>
        </authorList>
    </citation>
    <scope>NUCLEOTIDE SEQUENCE</scope>
    <source>
        <strain evidence="15">NBRC 109834</strain>
    </source>
</reference>
<keyword evidence="3" id="KW-1003">Cell membrane</keyword>
<evidence type="ECO:0000256" key="6">
    <source>
        <dbReference type="ARBA" id="ARBA00022801"/>
    </source>
</evidence>
<dbReference type="InterPro" id="IPR015500">
    <property type="entry name" value="Peptidase_S8_subtilisin-rel"/>
</dbReference>
<dbReference type="PROSITE" id="PS51892">
    <property type="entry name" value="SUBTILASE"/>
    <property type="match status" value="1"/>
</dbReference>
<feature type="active site" description="Charge relay system" evidence="10">
    <location>
        <position position="102"/>
    </location>
</feature>
<dbReference type="Gene3D" id="3.40.50.200">
    <property type="entry name" value="Peptidase S8/S53 domain"/>
    <property type="match status" value="1"/>
</dbReference>
<evidence type="ECO:0000256" key="12">
    <source>
        <dbReference type="SAM" id="MobiDB-lite"/>
    </source>
</evidence>
<keyword evidence="7 10" id="KW-0720">Serine protease</keyword>
<dbReference type="InterPro" id="IPR050131">
    <property type="entry name" value="Peptidase_S8_subtilisin-like"/>
</dbReference>
<evidence type="ECO:0000256" key="2">
    <source>
        <dbReference type="ARBA" id="ARBA00011073"/>
    </source>
</evidence>
<evidence type="ECO:0000256" key="5">
    <source>
        <dbReference type="ARBA" id="ARBA00022692"/>
    </source>
</evidence>
<dbReference type="InterPro" id="IPR036852">
    <property type="entry name" value="Peptidase_S8/S53_dom_sf"/>
</dbReference>
<evidence type="ECO:0000256" key="1">
    <source>
        <dbReference type="ARBA" id="ARBA00004162"/>
    </source>
</evidence>
<evidence type="ECO:0000313" key="15">
    <source>
        <dbReference type="EMBL" id="GIH08323.1"/>
    </source>
</evidence>
<evidence type="ECO:0000256" key="4">
    <source>
        <dbReference type="ARBA" id="ARBA00022670"/>
    </source>
</evidence>
<evidence type="ECO:0000256" key="11">
    <source>
        <dbReference type="RuleBase" id="RU003355"/>
    </source>
</evidence>
<feature type="transmembrane region" description="Helical" evidence="13">
    <location>
        <begin position="416"/>
        <end position="436"/>
    </location>
</feature>
<dbReference type="InterPro" id="IPR023827">
    <property type="entry name" value="Peptidase_S8_Asp-AS"/>
</dbReference>
<dbReference type="PROSITE" id="PS00138">
    <property type="entry name" value="SUBTILASE_SER"/>
    <property type="match status" value="1"/>
</dbReference>
<dbReference type="PROSITE" id="PS00136">
    <property type="entry name" value="SUBTILASE_ASP"/>
    <property type="match status" value="1"/>
</dbReference>
<dbReference type="PRINTS" id="PR00723">
    <property type="entry name" value="SUBTILISIN"/>
</dbReference>
<feature type="region of interest" description="Disordered" evidence="12">
    <location>
        <begin position="361"/>
        <end position="401"/>
    </location>
</feature>
<evidence type="ECO:0000256" key="9">
    <source>
        <dbReference type="ARBA" id="ARBA00023136"/>
    </source>
</evidence>
<evidence type="ECO:0000259" key="14">
    <source>
        <dbReference type="Pfam" id="PF00082"/>
    </source>
</evidence>
<keyword evidence="9 13" id="KW-0472">Membrane</keyword>
<gene>
    <name evidence="15" type="ORF">Rhe02_63900</name>
</gene>
<evidence type="ECO:0000256" key="3">
    <source>
        <dbReference type="ARBA" id="ARBA00022475"/>
    </source>
</evidence>
<keyword evidence="6 10" id="KW-0378">Hydrolase</keyword>
<dbReference type="PANTHER" id="PTHR43806:SF11">
    <property type="entry name" value="CEREVISIN-RELATED"/>
    <property type="match status" value="1"/>
</dbReference>
<dbReference type="PROSITE" id="PS00137">
    <property type="entry name" value="SUBTILASE_HIS"/>
    <property type="match status" value="1"/>
</dbReference>
<evidence type="ECO:0000256" key="7">
    <source>
        <dbReference type="ARBA" id="ARBA00022825"/>
    </source>
</evidence>
<feature type="domain" description="Peptidase S8/S53" evidence="14">
    <location>
        <begin position="93"/>
        <end position="341"/>
    </location>
</feature>